<dbReference type="Gene3D" id="3.40.50.150">
    <property type="entry name" value="Vaccinia Virus protein VP39"/>
    <property type="match status" value="1"/>
</dbReference>
<protein>
    <submittedName>
        <fullName evidence="2">SAM-dependent methyltransferase</fullName>
    </submittedName>
</protein>
<feature type="domain" description="Methyltransferase type 11" evidence="1">
    <location>
        <begin position="64"/>
        <end position="159"/>
    </location>
</feature>
<reference evidence="2 3" key="1">
    <citation type="submission" date="2018-01" db="EMBL/GenBank/DDBJ databases">
        <title>The whole genome sequencing and assembly of Halobacillus litoralis ERB031 strain.</title>
        <authorList>
            <person name="Lee S.-J."/>
            <person name="Park M.-K."/>
            <person name="Kim J.-Y."/>
            <person name="Lee Y.-J."/>
            <person name="Yi H."/>
            <person name="Bahn Y.-S."/>
            <person name="Kim J.F."/>
            <person name="Lee D.-W."/>
        </authorList>
    </citation>
    <scope>NUCLEOTIDE SEQUENCE [LARGE SCALE GENOMIC DNA]</scope>
    <source>
        <strain evidence="2 3">ERB 031</strain>
    </source>
</reference>
<organism evidence="2 3">
    <name type="scientific">Halobacillus litoralis</name>
    <dbReference type="NCBI Taxonomy" id="45668"/>
    <lineage>
        <taxon>Bacteria</taxon>
        <taxon>Bacillati</taxon>
        <taxon>Bacillota</taxon>
        <taxon>Bacilli</taxon>
        <taxon>Bacillales</taxon>
        <taxon>Bacillaceae</taxon>
        <taxon>Halobacillus</taxon>
    </lineage>
</organism>
<proteinExistence type="predicted"/>
<keyword evidence="2" id="KW-0489">Methyltransferase</keyword>
<dbReference type="SUPFAM" id="SSF53335">
    <property type="entry name" value="S-adenosyl-L-methionine-dependent methyltransferases"/>
    <property type="match status" value="1"/>
</dbReference>
<name>A0A410MI25_9BACI</name>
<dbReference type="CDD" id="cd02440">
    <property type="entry name" value="AdoMet_MTases"/>
    <property type="match status" value="1"/>
</dbReference>
<gene>
    <name evidence="2" type="ORF">HLI_19840</name>
</gene>
<dbReference type="InterPro" id="IPR013216">
    <property type="entry name" value="Methyltransf_11"/>
</dbReference>
<dbReference type="Proteomes" id="UP000287756">
    <property type="component" value="Chromosome"/>
</dbReference>
<dbReference type="GO" id="GO:0008757">
    <property type="term" value="F:S-adenosylmethionine-dependent methyltransferase activity"/>
    <property type="evidence" value="ECO:0007669"/>
    <property type="project" value="InterPro"/>
</dbReference>
<dbReference type="RefSeq" id="WP_128526572.1">
    <property type="nucleotide sequence ID" value="NZ_CP026118.1"/>
</dbReference>
<dbReference type="InterPro" id="IPR029063">
    <property type="entry name" value="SAM-dependent_MTases_sf"/>
</dbReference>
<dbReference type="GO" id="GO:0032259">
    <property type="term" value="P:methylation"/>
    <property type="evidence" value="ECO:0007669"/>
    <property type="project" value="UniProtKB-KW"/>
</dbReference>
<dbReference type="OrthoDB" id="9772751at2"/>
<dbReference type="KEGG" id="hli:HLI_19840"/>
<dbReference type="AlphaFoldDB" id="A0A410MI25"/>
<evidence type="ECO:0000313" key="3">
    <source>
        <dbReference type="Proteomes" id="UP000287756"/>
    </source>
</evidence>
<dbReference type="EMBL" id="CP026118">
    <property type="protein sequence ID" value="QAS54305.1"/>
    <property type="molecule type" value="Genomic_DNA"/>
</dbReference>
<keyword evidence="2" id="KW-0808">Transferase</keyword>
<evidence type="ECO:0000259" key="1">
    <source>
        <dbReference type="Pfam" id="PF08241"/>
    </source>
</evidence>
<accession>A0A410MI25</accession>
<dbReference type="Pfam" id="PF08241">
    <property type="entry name" value="Methyltransf_11"/>
    <property type="match status" value="1"/>
</dbReference>
<evidence type="ECO:0000313" key="2">
    <source>
        <dbReference type="EMBL" id="QAS54305.1"/>
    </source>
</evidence>
<sequence length="253" mass="27908">MSQTTDHNSKAWDKKVEAGVRYTTTVSPETIKEARKGNWTIGVTADRQVPREWFPASLEGCKVLCLASGGGQQGPVLAAAGADVTVFDLSAKQLEQDEQVAERENLSLKTVQGDMTELSAFADESFDMIVHPVANVFIEDVRPVWSEAARVLKERGVLISGFMNPVLYLFDDEKEEQGVLDVAHTIPYSSLDEEEVIEGQALEFGHTLEDQLRGQTAAGFAIVDMYEDDFGGTRIIDQHIKTMMATKAVKIRL</sequence>